<dbReference type="PANTHER" id="PTHR35276:SF1">
    <property type="entry name" value="TRNA (MNM(5)S(2)U34)-METHYLTRANSFERASE, CHLOROPLASTIC"/>
    <property type="match status" value="1"/>
</dbReference>
<dbReference type="Pfam" id="PF06962">
    <property type="entry name" value="rRNA_methylase"/>
    <property type="match status" value="1"/>
</dbReference>
<evidence type="ECO:0000313" key="2">
    <source>
        <dbReference type="Proteomes" id="UP000033115"/>
    </source>
</evidence>
<gene>
    <name evidence="1" type="ORF">CSCA_1356</name>
</gene>
<dbReference type="STRING" id="1548.CSCA_1356"/>
<dbReference type="InterPro" id="IPR029063">
    <property type="entry name" value="SAM-dependent_MTases_sf"/>
</dbReference>
<sequence>MFRYINDVSSLSHYIIKNFCNIFNVAVDATLGNGYDTDFLSVNFNKVYSFDIQLNAVENYKKRSKENTILINDSHENFNVHISEEIDCLVYNLGFLPGGNKNLTTKASSTLISLNCGLNKLKKGGLVTISVYRGHKEGKNEEAVIMNFVKNLPKNKYAVMLHSFVNRDPNAPILIAIEKK</sequence>
<protein>
    <recommendedName>
        <fullName evidence="3">rRNA methylase</fullName>
    </recommendedName>
</protein>
<organism evidence="1 2">
    <name type="scientific">Clostridium scatologenes</name>
    <dbReference type="NCBI Taxonomy" id="1548"/>
    <lineage>
        <taxon>Bacteria</taxon>
        <taxon>Bacillati</taxon>
        <taxon>Bacillota</taxon>
        <taxon>Clostridia</taxon>
        <taxon>Eubacteriales</taxon>
        <taxon>Clostridiaceae</taxon>
        <taxon>Clostridium</taxon>
    </lineage>
</organism>
<keyword evidence="2" id="KW-1185">Reference proteome</keyword>
<evidence type="ECO:0000313" key="1">
    <source>
        <dbReference type="EMBL" id="AKA68481.1"/>
    </source>
</evidence>
<dbReference type="SUPFAM" id="SSF53335">
    <property type="entry name" value="S-adenosyl-L-methionine-dependent methyltransferases"/>
    <property type="match status" value="1"/>
</dbReference>
<dbReference type="AlphaFoldDB" id="A0A0E3GQF5"/>
<reference evidence="1 2" key="1">
    <citation type="journal article" date="2015" name="J. Biotechnol.">
        <title>Complete genome sequence of a malodorant-producing acetogen, Clostridium scatologenes ATCC 25775(T).</title>
        <authorList>
            <person name="Zhu Z."/>
            <person name="Guo T."/>
            <person name="Zheng H."/>
            <person name="Song T."/>
            <person name="Ouyang P."/>
            <person name="Xie J."/>
        </authorList>
    </citation>
    <scope>NUCLEOTIDE SEQUENCE [LARGE SCALE GENOMIC DNA]</scope>
    <source>
        <strain evidence="1 2">ATCC 25775</strain>
    </source>
</reference>
<evidence type="ECO:0008006" key="3">
    <source>
        <dbReference type="Google" id="ProtNLM"/>
    </source>
</evidence>
<dbReference type="PANTHER" id="PTHR35276">
    <property type="entry name" value="S-ADENOSYL-L-METHIONINE-DEPENDENT METHYLTRANSFERASES SUPERFAMILY PROTEIN"/>
    <property type="match status" value="1"/>
</dbReference>
<dbReference type="Proteomes" id="UP000033115">
    <property type="component" value="Chromosome"/>
</dbReference>
<dbReference type="KEGG" id="csq:CSCA_1356"/>
<accession>A0A0E3GQF5</accession>
<proteinExistence type="predicted"/>
<dbReference type="RefSeq" id="WP_029159923.1">
    <property type="nucleotide sequence ID" value="NZ_CP009933.1"/>
</dbReference>
<dbReference type="Gene3D" id="3.40.50.150">
    <property type="entry name" value="Vaccinia Virus protein VP39"/>
    <property type="match status" value="1"/>
</dbReference>
<dbReference type="HOGENOM" id="CLU_079190_1_0_9"/>
<dbReference type="EMBL" id="CP009933">
    <property type="protein sequence ID" value="AKA68481.1"/>
    <property type="molecule type" value="Genomic_DNA"/>
</dbReference>
<dbReference type="InterPro" id="IPR010719">
    <property type="entry name" value="MnmM_MeTrfase"/>
</dbReference>
<name>A0A0E3GQF5_CLOSL</name>